<dbReference type="InterPro" id="IPR042070">
    <property type="entry name" value="PucR_C-HTH_sf"/>
</dbReference>
<proteinExistence type="inferred from homology"/>
<evidence type="ECO:0000259" key="4">
    <source>
        <dbReference type="Pfam" id="PF17853"/>
    </source>
</evidence>
<dbReference type="EMBL" id="MAJZ01000889">
    <property type="protein sequence ID" value="OCH72742.1"/>
    <property type="molecule type" value="Genomic_DNA"/>
</dbReference>
<dbReference type="Pfam" id="PF17853">
    <property type="entry name" value="GGDEF_2"/>
    <property type="match status" value="1"/>
</dbReference>
<dbReference type="Gene3D" id="1.10.10.2840">
    <property type="entry name" value="PucR C-terminal helix-turn-helix domain"/>
    <property type="match status" value="1"/>
</dbReference>
<feature type="domain" description="PucR C-terminal helix-turn-helix" evidence="3">
    <location>
        <begin position="321"/>
        <end position="378"/>
    </location>
</feature>
<dbReference type="RefSeq" id="WP_017039063.1">
    <property type="nucleotide sequence ID" value="NZ_JBNGCH010000889.1"/>
</dbReference>
<protein>
    <submittedName>
        <fullName evidence="5">XRE family transcriptional regulator</fullName>
    </submittedName>
</protein>
<organism evidence="5 6">
    <name type="scientific">Vibrio genomosp. F10</name>
    <dbReference type="NCBI Taxonomy" id="723171"/>
    <lineage>
        <taxon>Bacteria</taxon>
        <taxon>Pseudomonadati</taxon>
        <taxon>Pseudomonadota</taxon>
        <taxon>Gammaproteobacteria</taxon>
        <taxon>Vibrionales</taxon>
        <taxon>Vibrionaceae</taxon>
        <taxon>Vibrio</taxon>
    </lineage>
</organism>
<evidence type="ECO:0000313" key="5">
    <source>
        <dbReference type="EMBL" id="OCH72742.1"/>
    </source>
</evidence>
<dbReference type="Pfam" id="PF13556">
    <property type="entry name" value="HTH_30"/>
    <property type="match status" value="1"/>
</dbReference>
<name>A0A1B9QVA7_9VIBR</name>
<evidence type="ECO:0000259" key="2">
    <source>
        <dbReference type="Pfam" id="PF05651"/>
    </source>
</evidence>
<evidence type="ECO:0000259" key="3">
    <source>
        <dbReference type="Pfam" id="PF13556"/>
    </source>
</evidence>
<feature type="domain" description="CdaR GGDEF-like" evidence="4">
    <location>
        <begin position="143"/>
        <end position="271"/>
    </location>
</feature>
<comment type="similarity">
    <text evidence="1">Belongs to the CdaR family.</text>
</comment>
<evidence type="ECO:0000256" key="1">
    <source>
        <dbReference type="ARBA" id="ARBA00006754"/>
    </source>
</evidence>
<dbReference type="Proteomes" id="UP000093173">
    <property type="component" value="Unassembled WGS sequence"/>
</dbReference>
<dbReference type="InterPro" id="IPR041522">
    <property type="entry name" value="CdaR_GGDEF"/>
</dbReference>
<dbReference type="PANTHER" id="PTHR33744:SF15">
    <property type="entry name" value="CARBOHYDRATE DIACID REGULATOR"/>
    <property type="match status" value="1"/>
</dbReference>
<dbReference type="Pfam" id="PF05651">
    <property type="entry name" value="Diacid_rec"/>
    <property type="match status" value="1"/>
</dbReference>
<gene>
    <name evidence="5" type="ORF">A6E14_15430</name>
</gene>
<evidence type="ECO:0000313" key="6">
    <source>
        <dbReference type="Proteomes" id="UP000093173"/>
    </source>
</evidence>
<dbReference type="InterPro" id="IPR051448">
    <property type="entry name" value="CdaR-like_regulators"/>
</dbReference>
<keyword evidence="6" id="KW-1185">Reference proteome</keyword>
<accession>A0A1B9QVA7</accession>
<feature type="domain" description="Putative sugar diacid recognition" evidence="2">
    <location>
        <begin position="4"/>
        <end position="136"/>
    </location>
</feature>
<dbReference type="InterPro" id="IPR008599">
    <property type="entry name" value="Diacid_rec"/>
</dbReference>
<reference evidence="6" key="1">
    <citation type="submission" date="2016-06" db="EMBL/GenBank/DDBJ databases">
        <authorList>
            <person name="Hehemann J.-H."/>
            <person name="Arevalo P."/>
            <person name="Datta M.S."/>
            <person name="Polz M.F."/>
        </authorList>
    </citation>
    <scope>NUCLEOTIDE SEQUENCE [LARGE SCALE GENOMIC DNA]</scope>
    <source>
        <strain evidence="6">9CSC122</strain>
    </source>
</reference>
<dbReference type="InterPro" id="IPR025736">
    <property type="entry name" value="PucR_C-HTH_dom"/>
</dbReference>
<dbReference type="PANTHER" id="PTHR33744">
    <property type="entry name" value="CARBOHYDRATE DIACID REGULATOR"/>
    <property type="match status" value="1"/>
</dbReference>
<comment type="caution">
    <text evidence="5">The sequence shown here is derived from an EMBL/GenBank/DDBJ whole genome shotgun (WGS) entry which is preliminary data.</text>
</comment>
<sequence>MQLNSLIARQIVERASKIIQYPVNVMDENGQIIGSSDPARLHRTHEGALLAIHDNRTVEINKTVASTLNGVKEGINFPILYQDQVIGVVGVSGVPDDVRSFGELVQMTAELIIEQAAMMAQMQWNNRHREELLSQLIEGSSLSDNQLMSIAARLDLDLTQPRVAALVKVVPRPNQSVTQEQLQKLVDLLEYPARDNIVGIVSVSQNEVVVLKPITIKEDQWCIDAEKERVKKLARRAKKECDFTIQIFVGGYFPGLLGLARSYETAKATLDSSVPTAQSTLFFDDHKLSVFISSIKQDAWKKELLMAPINRLNEKDSKGVLIKTLNCYFSQDCDLARTCRLLHIHRNTLRYRLDRVEEITGLNINRLDESIELYLALKSQ</sequence>
<dbReference type="AlphaFoldDB" id="A0A1B9QVA7"/>